<proteinExistence type="predicted"/>
<reference evidence="2 3" key="1">
    <citation type="submission" date="2019-06" db="EMBL/GenBank/DDBJ databases">
        <title>Gramella sabulilitoris sp. nov., isolated from a marine sand.</title>
        <authorList>
            <person name="Yoon J.-H."/>
        </authorList>
    </citation>
    <scope>NUCLEOTIDE SEQUENCE [LARGE SCALE GENOMIC DNA]</scope>
    <source>
        <strain evidence="2 3">HSMS-1</strain>
    </source>
</reference>
<accession>A0A550I3C8</accession>
<keyword evidence="3" id="KW-1185">Reference proteome</keyword>
<organism evidence="2 3">
    <name type="scientific">Christiangramia sabulilitoris</name>
    <dbReference type="NCBI Taxonomy" id="2583991"/>
    <lineage>
        <taxon>Bacteria</taxon>
        <taxon>Pseudomonadati</taxon>
        <taxon>Bacteroidota</taxon>
        <taxon>Flavobacteriia</taxon>
        <taxon>Flavobacteriales</taxon>
        <taxon>Flavobacteriaceae</taxon>
        <taxon>Christiangramia</taxon>
    </lineage>
</organism>
<gene>
    <name evidence="2" type="ORF">FGM01_08775</name>
</gene>
<feature type="transmembrane region" description="Helical" evidence="1">
    <location>
        <begin position="12"/>
        <end position="30"/>
    </location>
</feature>
<keyword evidence="1" id="KW-1133">Transmembrane helix</keyword>
<name>A0A550I3C8_9FLAO</name>
<dbReference type="OrthoDB" id="5360192at2"/>
<keyword evidence="1" id="KW-0812">Transmembrane</keyword>
<dbReference type="InterPro" id="IPR021257">
    <property type="entry name" value="DUF2809"/>
</dbReference>
<feature type="transmembrane region" description="Helical" evidence="1">
    <location>
        <begin position="106"/>
        <end position="123"/>
    </location>
</feature>
<dbReference type="RefSeq" id="WP_143410799.1">
    <property type="nucleotide sequence ID" value="NZ_VHSF01000002.1"/>
</dbReference>
<evidence type="ECO:0000256" key="1">
    <source>
        <dbReference type="SAM" id="Phobius"/>
    </source>
</evidence>
<comment type="caution">
    <text evidence="2">The sequence shown here is derived from an EMBL/GenBank/DDBJ whole genome shotgun (WGS) entry which is preliminary data.</text>
</comment>
<evidence type="ECO:0000313" key="2">
    <source>
        <dbReference type="EMBL" id="TRO65483.1"/>
    </source>
</evidence>
<feature type="transmembrane region" description="Helical" evidence="1">
    <location>
        <begin position="62"/>
        <end position="86"/>
    </location>
</feature>
<protein>
    <submittedName>
        <fullName evidence="2">DUF2809 domain-containing protein</fullName>
    </submittedName>
</protein>
<dbReference type="EMBL" id="VHSF01000002">
    <property type="protein sequence ID" value="TRO65483.1"/>
    <property type="molecule type" value="Genomic_DNA"/>
</dbReference>
<keyword evidence="1" id="KW-0472">Membrane</keyword>
<sequence>MKIARNKRKYYLLGFAGLLIVEILIAAYVQDDFIRPYLGDFLVVILLYCLLMSISNISVIKALLMVLTFTFALEFFQMINIVKVFQYQPPEFVMIAIGSSFSTWDLLAYFLGICCTGLLEFYLNPGFIRIRN</sequence>
<dbReference type="AlphaFoldDB" id="A0A550I3C8"/>
<evidence type="ECO:0000313" key="3">
    <source>
        <dbReference type="Proteomes" id="UP000315131"/>
    </source>
</evidence>
<dbReference type="Proteomes" id="UP000315131">
    <property type="component" value="Unassembled WGS sequence"/>
</dbReference>
<dbReference type="Pfam" id="PF10990">
    <property type="entry name" value="DUF2809"/>
    <property type="match status" value="1"/>
</dbReference>
<feature type="transmembrane region" description="Helical" evidence="1">
    <location>
        <begin position="36"/>
        <end position="55"/>
    </location>
</feature>